<feature type="compositionally biased region" description="Pro residues" evidence="1">
    <location>
        <begin position="230"/>
        <end position="243"/>
    </location>
</feature>
<feature type="region of interest" description="Disordered" evidence="1">
    <location>
        <begin position="494"/>
        <end position="526"/>
    </location>
</feature>
<proteinExistence type="predicted"/>
<gene>
    <name evidence="2" type="ORF">PECAL_4P05570</name>
</gene>
<feature type="compositionally biased region" description="Basic and acidic residues" evidence="1">
    <location>
        <begin position="272"/>
        <end position="310"/>
    </location>
</feature>
<protein>
    <submittedName>
        <fullName evidence="2">Uncharacterized protein</fullName>
    </submittedName>
</protein>
<evidence type="ECO:0000256" key="1">
    <source>
        <dbReference type="SAM" id="MobiDB-lite"/>
    </source>
</evidence>
<evidence type="ECO:0000313" key="3">
    <source>
        <dbReference type="Proteomes" id="UP000789595"/>
    </source>
</evidence>
<feature type="compositionally biased region" description="Acidic residues" evidence="1">
    <location>
        <begin position="217"/>
        <end position="229"/>
    </location>
</feature>
<feature type="compositionally biased region" description="Basic and acidic residues" evidence="1">
    <location>
        <begin position="499"/>
        <end position="516"/>
    </location>
</feature>
<organism evidence="2 3">
    <name type="scientific">Pelagomonas calceolata</name>
    <dbReference type="NCBI Taxonomy" id="35677"/>
    <lineage>
        <taxon>Eukaryota</taxon>
        <taxon>Sar</taxon>
        <taxon>Stramenopiles</taxon>
        <taxon>Ochrophyta</taxon>
        <taxon>Pelagophyceae</taxon>
        <taxon>Pelagomonadales</taxon>
        <taxon>Pelagomonadaceae</taxon>
        <taxon>Pelagomonas</taxon>
    </lineage>
</organism>
<accession>A0A8J2SSC6</accession>
<feature type="compositionally biased region" description="Basic residues" evidence="1">
    <location>
        <begin position="517"/>
        <end position="526"/>
    </location>
</feature>
<dbReference type="EMBL" id="CAKKNE010000004">
    <property type="protein sequence ID" value="CAH0373367.1"/>
    <property type="molecule type" value="Genomic_DNA"/>
</dbReference>
<keyword evidence="3" id="KW-1185">Reference proteome</keyword>
<evidence type="ECO:0000313" key="2">
    <source>
        <dbReference type="EMBL" id="CAH0373367.1"/>
    </source>
</evidence>
<comment type="caution">
    <text evidence="2">The sequence shown here is derived from an EMBL/GenBank/DDBJ whole genome shotgun (WGS) entry which is preliminary data.</text>
</comment>
<dbReference type="AlphaFoldDB" id="A0A8J2SSC6"/>
<name>A0A8J2SSC6_9STRA</name>
<feature type="compositionally biased region" description="Low complexity" evidence="1">
    <location>
        <begin position="253"/>
        <end position="263"/>
    </location>
</feature>
<sequence length="625" mass="68321">MVTPPFDAALAEAVKEQEKQTKKKAPYFGASSRTEALELNAWKEIGKAWKRAPKTCWDAYAERYPAAGASQVRYDATVKAAVRSGARDAEVKRAAAVCHDAGRNVWQNTHQYLDGASRAEVQERLKALDFTAQKEVWLADLQAEREAMRKQLVDRTITYDVDLSTHRVVDVDFLEGQGTELMAFCVPDKTSAEFDDCEEWPCSAKHALIWAAGGVVDEPEEMSEDEEEPPAVPDPPKPPPPPKTRAELKRAAKSAAQSDAARQTNKKARKKAAADKAAGKAEAKNDVVPDDGAFRDYVPPHERIEGDKRPTTVDEDALRATIGEASLLDEATVQTPLERCLAPFMMKRPPKDAPVVLPGEVLPRIGGVGWTIQGDRDLTKLTRAVEIITDEIEDACGGSGRRGDAINDAADVYLDGKHVKVKNNRNGAGCLHVVGPNDGTSSDKSRAFLSYVKRLAAKARDADDKEALEFFAAQCERWLFTRTLLVELATYPAGRAGKPHRDEEEPDLTNRHDHGGRGGKAKGHRKAGPVKLRLALSVRGRRSMSFRDTRGWVATIDRSPGRGVCFVDGAHTRSRGVVDHRNDAGDEPGATLILTFRADASSAFDDMTPAERLFAHAGIALFAAH</sequence>
<reference evidence="2" key="1">
    <citation type="submission" date="2021-11" db="EMBL/GenBank/DDBJ databases">
        <authorList>
            <consortium name="Genoscope - CEA"/>
            <person name="William W."/>
        </authorList>
    </citation>
    <scope>NUCLEOTIDE SEQUENCE</scope>
</reference>
<dbReference type="Proteomes" id="UP000789595">
    <property type="component" value="Unassembled WGS sequence"/>
</dbReference>
<feature type="region of interest" description="Disordered" evidence="1">
    <location>
        <begin position="217"/>
        <end position="310"/>
    </location>
</feature>